<gene>
    <name evidence="1" type="ORF">GTP45_17815</name>
</gene>
<accession>A0A7X4KBZ9</accession>
<protein>
    <submittedName>
        <fullName evidence="1">Uncharacterized protein</fullName>
    </submittedName>
</protein>
<dbReference type="AlphaFoldDB" id="A0A7X4KBZ9"/>
<reference evidence="1 2" key="1">
    <citation type="submission" date="2019-12" db="EMBL/GenBank/DDBJ databases">
        <title>Novel species isolated from a subtropical stream in China.</title>
        <authorList>
            <person name="Lu H."/>
        </authorList>
    </citation>
    <scope>NUCLEOTIDE SEQUENCE [LARGE SCALE GENOMIC DNA]</scope>
    <source>
        <strain evidence="1 2">FT55W</strain>
    </source>
</reference>
<comment type="caution">
    <text evidence="1">The sequence shown here is derived from an EMBL/GenBank/DDBJ whole genome shotgun (WGS) entry which is preliminary data.</text>
</comment>
<keyword evidence="2" id="KW-1185">Reference proteome</keyword>
<organism evidence="1 2">
    <name type="scientific">Duganella rivi</name>
    <dbReference type="NCBI Taxonomy" id="2666083"/>
    <lineage>
        <taxon>Bacteria</taxon>
        <taxon>Pseudomonadati</taxon>
        <taxon>Pseudomonadota</taxon>
        <taxon>Betaproteobacteria</taxon>
        <taxon>Burkholderiales</taxon>
        <taxon>Oxalobacteraceae</taxon>
        <taxon>Telluria group</taxon>
        <taxon>Duganella</taxon>
    </lineage>
</organism>
<evidence type="ECO:0000313" key="2">
    <source>
        <dbReference type="Proteomes" id="UP000450012"/>
    </source>
</evidence>
<dbReference type="Proteomes" id="UP000450012">
    <property type="component" value="Unassembled WGS sequence"/>
</dbReference>
<proteinExistence type="predicted"/>
<dbReference type="EMBL" id="WWCK01000005">
    <property type="protein sequence ID" value="MYM68676.1"/>
    <property type="molecule type" value="Genomic_DNA"/>
</dbReference>
<evidence type="ECO:0000313" key="1">
    <source>
        <dbReference type="EMBL" id="MYM68676.1"/>
    </source>
</evidence>
<sequence length="107" mass="12022">MNVLSYVESVPFDIANEGLFYCFRAFNELDWPKEMRGDFFFDGPSSIPRAESRVITLAILAGIKEQEGKPLDEIDKETLNKYAVEIGDAGDVLAARLLIAHRQRISA</sequence>
<dbReference type="RefSeq" id="WP_161015217.1">
    <property type="nucleotide sequence ID" value="NZ_WWCK01000005.1"/>
</dbReference>
<name>A0A7X4KBZ9_9BURK</name>